<dbReference type="Gene3D" id="3.30.420.40">
    <property type="match status" value="2"/>
</dbReference>
<accession>A0A7C4VZK7</accession>
<feature type="domain" description="ATPase BadF/BadG/BcrA/BcrD type" evidence="5">
    <location>
        <begin position="4"/>
        <end position="245"/>
    </location>
</feature>
<keyword evidence="3" id="KW-0408">Iron</keyword>
<dbReference type="PANTHER" id="PTHR32329:SF2">
    <property type="entry name" value="BIFUNCTIONAL PROTEIN [INCLUDES 2-HYDROXYACYL-COA DEHYDRATASE (N-TER) AND ITS ACTIVATOR DOMAIN (C_TERM)"/>
    <property type="match status" value="1"/>
</dbReference>
<sequence length="249" mass="27137">MKVIGIDIGAANTKGVLFDKEKKEIIDYQVLPTEFQPKKVSQIIIEKLKDKNNYPIITTGVGRNLIEHQASLTEITAIAKGINFLSSEVRTIIDIGGEDIKIIKIDNKGKVIDFIMNDRCASGTGRFFANLIKALGITFEEFNRKVLEYKNPSLISHLCVVMVESEVLSKIYQGEEISNVLFGVCLAVAKRIVSLAQGIKIEKKVALTGGGAKNLGLKKALEILLGEELNIPQEPLIVAALGAALSFDG</sequence>
<dbReference type="InterPro" id="IPR002731">
    <property type="entry name" value="ATPase_BadF"/>
</dbReference>
<evidence type="ECO:0000256" key="2">
    <source>
        <dbReference type="ARBA" id="ARBA00022723"/>
    </source>
</evidence>
<organism evidence="6">
    <name type="scientific">candidate division WOR-3 bacterium</name>
    <dbReference type="NCBI Taxonomy" id="2052148"/>
    <lineage>
        <taxon>Bacteria</taxon>
        <taxon>Bacteria division WOR-3</taxon>
    </lineage>
</organism>
<dbReference type="GO" id="GO:0051536">
    <property type="term" value="F:iron-sulfur cluster binding"/>
    <property type="evidence" value="ECO:0007669"/>
    <property type="project" value="UniProtKB-KW"/>
</dbReference>
<dbReference type="InterPro" id="IPR008275">
    <property type="entry name" value="CoA_E_activase_dom"/>
</dbReference>
<proteinExistence type="predicted"/>
<reference evidence="6" key="1">
    <citation type="journal article" date="2020" name="mSystems">
        <title>Genome- and Community-Level Interaction Insights into Carbon Utilization and Element Cycling Functions of Hydrothermarchaeota in Hydrothermal Sediment.</title>
        <authorList>
            <person name="Zhou Z."/>
            <person name="Liu Y."/>
            <person name="Xu W."/>
            <person name="Pan J."/>
            <person name="Luo Z.H."/>
            <person name="Li M."/>
        </authorList>
    </citation>
    <scope>NUCLEOTIDE SEQUENCE [LARGE SCALE GENOMIC DNA]</scope>
    <source>
        <strain evidence="6">SpSt-594</strain>
    </source>
</reference>
<dbReference type="EMBL" id="DSZH01000057">
    <property type="protein sequence ID" value="HGU47168.1"/>
    <property type="molecule type" value="Genomic_DNA"/>
</dbReference>
<comment type="cofactor">
    <cofactor evidence="1">
        <name>[4Fe-4S] cluster</name>
        <dbReference type="ChEBI" id="CHEBI:49883"/>
    </cofactor>
</comment>
<comment type="caution">
    <text evidence="6">The sequence shown here is derived from an EMBL/GenBank/DDBJ whole genome shotgun (WGS) entry which is preliminary data.</text>
</comment>
<dbReference type="AlphaFoldDB" id="A0A7C4VZK7"/>
<evidence type="ECO:0000256" key="3">
    <source>
        <dbReference type="ARBA" id="ARBA00023004"/>
    </source>
</evidence>
<dbReference type="GO" id="GO:0046872">
    <property type="term" value="F:metal ion binding"/>
    <property type="evidence" value="ECO:0007669"/>
    <property type="project" value="UniProtKB-KW"/>
</dbReference>
<dbReference type="SUPFAM" id="SSF53067">
    <property type="entry name" value="Actin-like ATPase domain"/>
    <property type="match status" value="1"/>
</dbReference>
<protein>
    <submittedName>
        <fullName evidence="6">2-hydroxyglutaryl-CoA dehydratase</fullName>
    </submittedName>
</protein>
<dbReference type="PANTHER" id="PTHR32329">
    <property type="entry name" value="BIFUNCTIONAL PROTEIN [INCLUDES 2-HYDROXYACYL-COA DEHYDRATASE (N-TER) AND ITS ACTIVATOR DOMAIN (C_TERM)-RELATED"/>
    <property type="match status" value="1"/>
</dbReference>
<dbReference type="NCBIfam" id="TIGR00241">
    <property type="entry name" value="CoA_E_activ"/>
    <property type="match status" value="1"/>
</dbReference>
<evidence type="ECO:0000259" key="5">
    <source>
        <dbReference type="Pfam" id="PF01869"/>
    </source>
</evidence>
<evidence type="ECO:0000256" key="1">
    <source>
        <dbReference type="ARBA" id="ARBA00001966"/>
    </source>
</evidence>
<evidence type="ECO:0000313" key="6">
    <source>
        <dbReference type="EMBL" id="HGU47168.1"/>
    </source>
</evidence>
<dbReference type="InterPro" id="IPR043129">
    <property type="entry name" value="ATPase_NBD"/>
</dbReference>
<gene>
    <name evidence="6" type="ORF">ENT60_01200</name>
</gene>
<name>A0A7C4VZK7_UNCW3</name>
<dbReference type="Pfam" id="PF01869">
    <property type="entry name" value="BcrAD_BadFG"/>
    <property type="match status" value="1"/>
</dbReference>
<dbReference type="InterPro" id="IPR051805">
    <property type="entry name" value="Dehydratase_Activator_Redct"/>
</dbReference>
<keyword evidence="2" id="KW-0479">Metal-binding</keyword>
<evidence type="ECO:0000256" key="4">
    <source>
        <dbReference type="ARBA" id="ARBA00023014"/>
    </source>
</evidence>
<keyword evidence="4" id="KW-0411">Iron-sulfur</keyword>